<gene>
    <name evidence="11" type="ORF">DC28_02415</name>
</gene>
<evidence type="ECO:0000313" key="11">
    <source>
        <dbReference type="EMBL" id="KGE73538.1"/>
    </source>
</evidence>
<sequence>MNWNEILEQAPQFFLIFARIFALLSVAPLVSSSGIPGLVRSALALMTSFVVFPVVTASSQVIVTGISLLWIALLIGEILIGLIYGFLIQLVYSAFQTAGQFFSMQMGFGASQVFDPLAQVEVPLMGQFFNLAAMFIFLTTQGMQKLFIGGIQYSFRTIRAQDFLLIREGLMSALVGSVGKLFQQALVLSFPILGTLFLVSLTMGLLAKAAPQMNLLMLGFPIAIFVAFMVIFIVLPPLMDTFGSLIEDAFRTASFLLRIPSEVTP</sequence>
<name>A0A098R1H9_9SPIO</name>
<evidence type="ECO:0000256" key="10">
    <source>
        <dbReference type="RuleBase" id="RU362071"/>
    </source>
</evidence>
<feature type="transmembrane region" description="Helical" evidence="10">
    <location>
        <begin position="12"/>
        <end position="31"/>
    </location>
</feature>
<evidence type="ECO:0000256" key="4">
    <source>
        <dbReference type="ARBA" id="ARBA00022475"/>
    </source>
</evidence>
<keyword evidence="4 10" id="KW-1003">Cell membrane</keyword>
<keyword evidence="12" id="KW-1185">Reference proteome</keyword>
<evidence type="ECO:0000256" key="3">
    <source>
        <dbReference type="ARBA" id="ARBA00021717"/>
    </source>
</evidence>
<reference evidence="11 12" key="1">
    <citation type="submission" date="2014-05" db="EMBL/GenBank/DDBJ databases">
        <title>De novo Genome Sequence of Spirocheata sp.</title>
        <authorList>
            <person name="Shivani Y."/>
            <person name="Subhash Y."/>
            <person name="Tushar L."/>
            <person name="Sasikala C."/>
            <person name="Ramana C.V."/>
        </authorList>
    </citation>
    <scope>NUCLEOTIDE SEQUENCE [LARGE SCALE GENOMIC DNA]</scope>
    <source>
        <strain evidence="11 12">JC230</strain>
    </source>
</reference>
<keyword evidence="7 10" id="KW-0472">Membrane</keyword>
<dbReference type="InterPro" id="IPR002010">
    <property type="entry name" value="T3SS_IM_R"/>
</dbReference>
<protein>
    <recommendedName>
        <fullName evidence="3 9">Flagellar biosynthetic protein FliR</fullName>
    </recommendedName>
</protein>
<dbReference type="PANTHER" id="PTHR30065:SF1">
    <property type="entry name" value="SURFACE PRESENTATION OF ANTIGENS PROTEIN SPAR"/>
    <property type="match status" value="1"/>
</dbReference>
<keyword evidence="6 10" id="KW-1133">Transmembrane helix</keyword>
<evidence type="ECO:0000256" key="5">
    <source>
        <dbReference type="ARBA" id="ARBA00022692"/>
    </source>
</evidence>
<organism evidence="11 12">
    <name type="scientific">Spirochaeta lutea</name>
    <dbReference type="NCBI Taxonomy" id="1480694"/>
    <lineage>
        <taxon>Bacteria</taxon>
        <taxon>Pseudomonadati</taxon>
        <taxon>Spirochaetota</taxon>
        <taxon>Spirochaetia</taxon>
        <taxon>Spirochaetales</taxon>
        <taxon>Spirochaetaceae</taxon>
        <taxon>Spirochaeta</taxon>
    </lineage>
</organism>
<dbReference type="GO" id="GO:0009425">
    <property type="term" value="C:bacterial-type flagellum basal body"/>
    <property type="evidence" value="ECO:0007669"/>
    <property type="project" value="UniProtKB-SubCell"/>
</dbReference>
<comment type="subcellular location">
    <subcellularLocation>
        <location evidence="10">Cell membrane</location>
        <topology evidence="10">Multi-pass membrane protein</topology>
    </subcellularLocation>
    <subcellularLocation>
        <location evidence="10">Bacterial flagellum basal body</location>
    </subcellularLocation>
</comment>
<dbReference type="eggNOG" id="COG1684">
    <property type="taxonomic scope" value="Bacteria"/>
</dbReference>
<dbReference type="PRINTS" id="PR00953">
    <property type="entry name" value="TYPE3IMRPROT"/>
</dbReference>
<evidence type="ECO:0000256" key="1">
    <source>
        <dbReference type="ARBA" id="ARBA00002578"/>
    </source>
</evidence>
<evidence type="ECO:0000256" key="9">
    <source>
        <dbReference type="NCBIfam" id="TIGR01400"/>
    </source>
</evidence>
<dbReference type="STRING" id="1480694.DC28_02415"/>
<accession>A0A098R1H9</accession>
<feature type="transmembrane region" description="Helical" evidence="10">
    <location>
        <begin position="124"/>
        <end position="143"/>
    </location>
</feature>
<comment type="function">
    <text evidence="1 10">Role in flagellar biosynthesis.</text>
</comment>
<keyword evidence="11" id="KW-0282">Flagellum</keyword>
<evidence type="ECO:0000256" key="2">
    <source>
        <dbReference type="ARBA" id="ARBA00009772"/>
    </source>
</evidence>
<dbReference type="InterPro" id="IPR006303">
    <property type="entry name" value="FliR"/>
</dbReference>
<keyword evidence="8 10" id="KW-0975">Bacterial flagellum</keyword>
<dbReference type="Pfam" id="PF01311">
    <property type="entry name" value="Bac_export_1"/>
    <property type="match status" value="1"/>
</dbReference>
<feature type="transmembrane region" description="Helical" evidence="10">
    <location>
        <begin position="68"/>
        <end position="92"/>
    </location>
</feature>
<comment type="caution">
    <text evidence="11">The sequence shown here is derived from an EMBL/GenBank/DDBJ whole genome shotgun (WGS) entry which is preliminary data.</text>
</comment>
<dbReference type="EMBL" id="JNUP01000023">
    <property type="protein sequence ID" value="KGE73538.1"/>
    <property type="molecule type" value="Genomic_DNA"/>
</dbReference>
<dbReference type="GO" id="GO:0005886">
    <property type="term" value="C:plasma membrane"/>
    <property type="evidence" value="ECO:0007669"/>
    <property type="project" value="UniProtKB-SubCell"/>
</dbReference>
<evidence type="ECO:0000256" key="6">
    <source>
        <dbReference type="ARBA" id="ARBA00022989"/>
    </source>
</evidence>
<dbReference type="Proteomes" id="UP000029692">
    <property type="component" value="Unassembled WGS sequence"/>
</dbReference>
<comment type="similarity">
    <text evidence="2 10">Belongs to the FliR/MopE/SpaR family.</text>
</comment>
<dbReference type="PANTHER" id="PTHR30065">
    <property type="entry name" value="FLAGELLAR BIOSYNTHETIC PROTEIN FLIR"/>
    <property type="match status" value="1"/>
</dbReference>
<dbReference type="NCBIfam" id="TIGR01400">
    <property type="entry name" value="fliR"/>
    <property type="match status" value="1"/>
</dbReference>
<dbReference type="RefSeq" id="WP_037545373.1">
    <property type="nucleotide sequence ID" value="NZ_JNUP01000023.1"/>
</dbReference>
<dbReference type="AlphaFoldDB" id="A0A098R1H9"/>
<evidence type="ECO:0000256" key="8">
    <source>
        <dbReference type="ARBA" id="ARBA00023143"/>
    </source>
</evidence>
<keyword evidence="5 10" id="KW-0812">Transmembrane</keyword>
<dbReference type="GO" id="GO:0006605">
    <property type="term" value="P:protein targeting"/>
    <property type="evidence" value="ECO:0007669"/>
    <property type="project" value="UniProtKB-UniRule"/>
</dbReference>
<keyword evidence="11" id="KW-0966">Cell projection</keyword>
<evidence type="ECO:0000313" key="12">
    <source>
        <dbReference type="Proteomes" id="UP000029692"/>
    </source>
</evidence>
<dbReference type="OrthoDB" id="363096at2"/>
<evidence type="ECO:0000256" key="7">
    <source>
        <dbReference type="ARBA" id="ARBA00023136"/>
    </source>
</evidence>
<proteinExistence type="inferred from homology"/>
<feature type="transmembrane region" description="Helical" evidence="10">
    <location>
        <begin position="188"/>
        <end position="207"/>
    </location>
</feature>
<feature type="transmembrane region" description="Helical" evidence="10">
    <location>
        <begin position="214"/>
        <end position="235"/>
    </location>
</feature>
<dbReference type="GO" id="GO:0044780">
    <property type="term" value="P:bacterial-type flagellum assembly"/>
    <property type="evidence" value="ECO:0007669"/>
    <property type="project" value="UniProtKB-UniRule"/>
</dbReference>
<keyword evidence="11" id="KW-0969">Cilium</keyword>